<dbReference type="InterPro" id="IPR009081">
    <property type="entry name" value="PP-bd_ACP"/>
</dbReference>
<dbReference type="Gene3D" id="3.30.559.10">
    <property type="entry name" value="Chloramphenicol acetyltransferase-like domain"/>
    <property type="match status" value="1"/>
</dbReference>
<dbReference type="InterPro" id="IPR020806">
    <property type="entry name" value="PKS_PP-bd"/>
</dbReference>
<dbReference type="GO" id="GO:0003824">
    <property type="term" value="F:catalytic activity"/>
    <property type="evidence" value="ECO:0007669"/>
    <property type="project" value="InterPro"/>
</dbReference>
<feature type="domain" description="Carrier" evidence="5">
    <location>
        <begin position="370"/>
        <end position="445"/>
    </location>
</feature>
<dbReference type="GO" id="GO:0043041">
    <property type="term" value="P:amino acid activation for nonribosomal peptide biosynthetic process"/>
    <property type="evidence" value="ECO:0007669"/>
    <property type="project" value="TreeGrafter"/>
</dbReference>
<feature type="non-terminal residue" evidence="6">
    <location>
        <position position="1"/>
    </location>
</feature>
<dbReference type="EMBL" id="RBOJ01000003">
    <property type="protein sequence ID" value="RMM55776.1"/>
    <property type="molecule type" value="Genomic_DNA"/>
</dbReference>
<gene>
    <name evidence="6" type="ORF">ALQ77_04702</name>
</gene>
<dbReference type="SUPFAM" id="SSF47336">
    <property type="entry name" value="ACP-like"/>
    <property type="match status" value="1"/>
</dbReference>
<dbReference type="InterPro" id="IPR042099">
    <property type="entry name" value="ANL_N_sf"/>
</dbReference>
<sequence length="544" mass="60033">SNPQVPGLTAEHLAYVIYTSGSTGQSKGVMVEHRSVFNFWHVLTRTTHQHCPTPATVALNAGFFFDMSIKGISQLFSGHRLVIIPQLIRASGSELLDFLEQHQVHAFDSTPSQLDTLLAAGLLERQSYQPVSVLLGGEAINAATWEKLRNCQSIRFYNMYGPTECTVDATIDLIRDLGERPSIGRPFANVQVHVLDARGEPAPLGVAGEIHIGGVGVARGYLNRPELSAERFIADPFSSEPSARLYKTGDLGRWMADGTLEYLGRNDFQVKIRGFRIELGEIENVLLSCAGVTEAVVIARDDNRLVAYLCGEPTSAEHLRSTLLKHLPEYMVPSAFVHLDALPLTANGKLDRRALPEPGLEALASKAYEAPQGDTEVAIAEIWKNLLHLDQVGRHDGFLELGGHSLLTVQLQARLHQDLGAEIDLRTLFAQTSLSELAQHVEQAGQSRLQAIAVVSREQPLPLSLAQQRLWFLDQLDHAASVAYHMPAALHLRGSLDRQVLQRALDRIVARHESLRTTFERQDGEVRQRFAPADIGFALVEHDL</sequence>
<dbReference type="InterPro" id="IPR023213">
    <property type="entry name" value="CAT-like_dom_sf"/>
</dbReference>
<dbReference type="SMART" id="SM00823">
    <property type="entry name" value="PKS_PP"/>
    <property type="match status" value="1"/>
</dbReference>
<dbReference type="Pfam" id="PF13193">
    <property type="entry name" value="AMP-binding_C"/>
    <property type="match status" value="1"/>
</dbReference>
<dbReference type="Pfam" id="PF00501">
    <property type="entry name" value="AMP-binding"/>
    <property type="match status" value="1"/>
</dbReference>
<comment type="similarity">
    <text evidence="2">Belongs to the ATP-dependent AMP-binding enzyme family.</text>
</comment>
<dbReference type="RefSeq" id="WP_147460390.1">
    <property type="nucleotide sequence ID" value="NZ_RBOJ01000003.1"/>
</dbReference>
<dbReference type="Gene3D" id="1.10.1200.10">
    <property type="entry name" value="ACP-like"/>
    <property type="match status" value="1"/>
</dbReference>
<dbReference type="InterPro" id="IPR025110">
    <property type="entry name" value="AMP-bd_C"/>
</dbReference>
<keyword evidence="7" id="KW-1185">Reference proteome</keyword>
<feature type="non-terminal residue" evidence="6">
    <location>
        <position position="544"/>
    </location>
</feature>
<dbReference type="GO" id="GO:0044550">
    <property type="term" value="P:secondary metabolite biosynthetic process"/>
    <property type="evidence" value="ECO:0007669"/>
    <property type="project" value="TreeGrafter"/>
</dbReference>
<dbReference type="InterPro" id="IPR020845">
    <property type="entry name" value="AMP-binding_CS"/>
</dbReference>
<dbReference type="SUPFAM" id="SSF52777">
    <property type="entry name" value="CoA-dependent acyltransferases"/>
    <property type="match status" value="1"/>
</dbReference>
<dbReference type="Pfam" id="PF00668">
    <property type="entry name" value="Condensation"/>
    <property type="match status" value="1"/>
</dbReference>
<dbReference type="FunFam" id="2.30.38.10:FF:000001">
    <property type="entry name" value="Non-ribosomal peptide synthetase PvdI"/>
    <property type="match status" value="1"/>
</dbReference>
<dbReference type="SUPFAM" id="SSF56801">
    <property type="entry name" value="Acetyl-CoA synthetase-like"/>
    <property type="match status" value="1"/>
</dbReference>
<organism evidence="6 7">
    <name type="scientific">Pseudomonas corrugata</name>
    <dbReference type="NCBI Taxonomy" id="47879"/>
    <lineage>
        <taxon>Bacteria</taxon>
        <taxon>Pseudomonadati</taxon>
        <taxon>Pseudomonadota</taxon>
        <taxon>Gammaproteobacteria</taxon>
        <taxon>Pseudomonadales</taxon>
        <taxon>Pseudomonadaceae</taxon>
        <taxon>Pseudomonas</taxon>
    </lineage>
</organism>
<dbReference type="AlphaFoldDB" id="A0A3M3F3E7"/>
<keyword evidence="3" id="KW-0596">Phosphopantetheine</keyword>
<evidence type="ECO:0000259" key="5">
    <source>
        <dbReference type="PROSITE" id="PS50075"/>
    </source>
</evidence>
<reference evidence="6 7" key="1">
    <citation type="submission" date="2018-08" db="EMBL/GenBank/DDBJ databases">
        <title>Recombination of ecologically and evolutionarily significant loci maintains genetic cohesion in the Pseudomonas syringae species complex.</title>
        <authorList>
            <person name="Dillon M."/>
            <person name="Thakur S."/>
            <person name="Almeida R.N.D."/>
            <person name="Weir B.S."/>
            <person name="Guttman D.S."/>
        </authorList>
    </citation>
    <scope>NUCLEOTIDE SEQUENCE [LARGE SCALE GENOMIC DNA]</scope>
    <source>
        <strain evidence="6 7">NCPPB2445</strain>
    </source>
</reference>
<evidence type="ECO:0000256" key="1">
    <source>
        <dbReference type="ARBA" id="ARBA00001957"/>
    </source>
</evidence>
<dbReference type="Gene3D" id="3.30.300.30">
    <property type="match status" value="1"/>
</dbReference>
<evidence type="ECO:0000256" key="3">
    <source>
        <dbReference type="ARBA" id="ARBA00022450"/>
    </source>
</evidence>
<evidence type="ECO:0000313" key="6">
    <source>
        <dbReference type="EMBL" id="RMM55776.1"/>
    </source>
</evidence>
<dbReference type="PROSITE" id="PS00455">
    <property type="entry name" value="AMP_BINDING"/>
    <property type="match status" value="1"/>
</dbReference>
<dbReference type="PANTHER" id="PTHR45527">
    <property type="entry name" value="NONRIBOSOMAL PEPTIDE SYNTHETASE"/>
    <property type="match status" value="1"/>
</dbReference>
<name>A0A3M3F3E7_9PSED</name>
<dbReference type="FunFam" id="3.30.300.30:FF:000010">
    <property type="entry name" value="Enterobactin synthetase component F"/>
    <property type="match status" value="1"/>
</dbReference>
<proteinExistence type="inferred from homology"/>
<evidence type="ECO:0000256" key="2">
    <source>
        <dbReference type="ARBA" id="ARBA00006432"/>
    </source>
</evidence>
<dbReference type="InterPro" id="IPR045851">
    <property type="entry name" value="AMP-bd_C_sf"/>
</dbReference>
<protein>
    <recommendedName>
        <fullName evidence="5">Carrier domain-containing protein</fullName>
    </recommendedName>
</protein>
<dbReference type="PANTHER" id="PTHR45527:SF1">
    <property type="entry name" value="FATTY ACID SYNTHASE"/>
    <property type="match status" value="1"/>
</dbReference>
<comment type="caution">
    <text evidence="6">The sequence shown here is derived from an EMBL/GenBank/DDBJ whole genome shotgun (WGS) entry which is preliminary data.</text>
</comment>
<evidence type="ECO:0000313" key="7">
    <source>
        <dbReference type="Proteomes" id="UP000270661"/>
    </source>
</evidence>
<dbReference type="GO" id="GO:0005829">
    <property type="term" value="C:cytosol"/>
    <property type="evidence" value="ECO:0007669"/>
    <property type="project" value="TreeGrafter"/>
</dbReference>
<dbReference type="Pfam" id="PF00550">
    <property type="entry name" value="PP-binding"/>
    <property type="match status" value="1"/>
</dbReference>
<dbReference type="OrthoDB" id="9757559at2"/>
<dbReference type="FunFam" id="1.10.1200.10:FF:000005">
    <property type="entry name" value="Nonribosomal peptide synthetase 1"/>
    <property type="match status" value="1"/>
</dbReference>
<dbReference type="Proteomes" id="UP000270661">
    <property type="component" value="Unassembled WGS sequence"/>
</dbReference>
<comment type="cofactor">
    <cofactor evidence="1">
        <name>pantetheine 4'-phosphate</name>
        <dbReference type="ChEBI" id="CHEBI:47942"/>
    </cofactor>
</comment>
<evidence type="ECO:0000256" key="4">
    <source>
        <dbReference type="ARBA" id="ARBA00022553"/>
    </source>
</evidence>
<dbReference type="InterPro" id="IPR001242">
    <property type="entry name" value="Condensation_dom"/>
</dbReference>
<accession>A0A3M3F3E7</accession>
<dbReference type="PROSITE" id="PS50075">
    <property type="entry name" value="CARRIER"/>
    <property type="match status" value="1"/>
</dbReference>
<keyword evidence="4" id="KW-0597">Phosphoprotein</keyword>
<dbReference type="InterPro" id="IPR000873">
    <property type="entry name" value="AMP-dep_synth/lig_dom"/>
</dbReference>
<dbReference type="CDD" id="cd05930">
    <property type="entry name" value="A_NRPS"/>
    <property type="match status" value="1"/>
</dbReference>
<dbReference type="GO" id="GO:0031177">
    <property type="term" value="F:phosphopantetheine binding"/>
    <property type="evidence" value="ECO:0007669"/>
    <property type="project" value="InterPro"/>
</dbReference>
<dbReference type="Gene3D" id="3.40.50.12780">
    <property type="entry name" value="N-terminal domain of ligase-like"/>
    <property type="match status" value="1"/>
</dbReference>
<dbReference type="InterPro" id="IPR036736">
    <property type="entry name" value="ACP-like_sf"/>
</dbReference>